<keyword evidence="1" id="KW-0812">Transmembrane</keyword>
<organism evidence="2 3">
    <name type="scientific">Infirmifilum lucidum</name>
    <dbReference type="NCBI Taxonomy" id="2776706"/>
    <lineage>
        <taxon>Archaea</taxon>
        <taxon>Thermoproteota</taxon>
        <taxon>Thermoprotei</taxon>
        <taxon>Thermofilales</taxon>
        <taxon>Thermofilaceae</taxon>
        <taxon>Infirmifilum</taxon>
    </lineage>
</organism>
<dbReference type="EMBL" id="CP062310">
    <property type="protein sequence ID" value="QOJ79113.1"/>
    <property type="molecule type" value="Genomic_DNA"/>
</dbReference>
<dbReference type="KEGG" id="thel:IG193_01200"/>
<reference evidence="2 3" key="1">
    <citation type="submission" date="2020-10" db="EMBL/GenBank/DDBJ databases">
        <title>Thermofilum lucidum 3507LT sp. nov. a novel member of Thermofilaceae family isolated from Chile hot spring, and proposal of description order Thermofilales.</title>
        <authorList>
            <person name="Zayulina K.S."/>
            <person name="Elcheninov A.G."/>
            <person name="Toshchakov S.V."/>
            <person name="Kublanov I.V."/>
        </authorList>
    </citation>
    <scope>NUCLEOTIDE SEQUENCE [LARGE SCALE GENOMIC DNA]</scope>
    <source>
        <strain evidence="2 3">3507LT</strain>
    </source>
</reference>
<dbReference type="Proteomes" id="UP000594121">
    <property type="component" value="Chromosome"/>
</dbReference>
<evidence type="ECO:0000313" key="2">
    <source>
        <dbReference type="EMBL" id="QOJ79113.1"/>
    </source>
</evidence>
<name>A0A7L9FJA9_9CREN</name>
<gene>
    <name evidence="2" type="ORF">IG193_01200</name>
</gene>
<evidence type="ECO:0000256" key="1">
    <source>
        <dbReference type="SAM" id="Phobius"/>
    </source>
</evidence>
<dbReference type="RefSeq" id="WP_192819085.1">
    <property type="nucleotide sequence ID" value="NZ_CP062310.1"/>
</dbReference>
<dbReference type="AlphaFoldDB" id="A0A7L9FJA9"/>
<keyword evidence="1" id="KW-0472">Membrane</keyword>
<accession>A0A7L9FJA9</accession>
<protein>
    <submittedName>
        <fullName evidence="2">Uncharacterized protein</fullName>
    </submittedName>
</protein>
<proteinExistence type="predicted"/>
<dbReference type="InParanoid" id="A0A7L9FJA9"/>
<evidence type="ECO:0000313" key="3">
    <source>
        <dbReference type="Proteomes" id="UP000594121"/>
    </source>
</evidence>
<dbReference type="GeneID" id="59148470"/>
<sequence>MKPCLRVSAVFEKLLEAPRVQGELRDFEEWFRRYGEHILAYEESKLVVRTAWLARVMLDEGYKLFPDRQGELKDYVASLLRDKLVELGVDPRRVTRGELHGTRSDVLDVIFKVYPNVQQTERPSVANILREELTPRTAQRAPVTVYHVARVESSRLKPLLALALTLLLSSVLIFLLSR</sequence>
<keyword evidence="1" id="KW-1133">Transmembrane helix</keyword>
<keyword evidence="3" id="KW-1185">Reference proteome</keyword>
<feature type="transmembrane region" description="Helical" evidence="1">
    <location>
        <begin position="159"/>
        <end position="177"/>
    </location>
</feature>